<feature type="transmembrane region" description="Helical" evidence="7">
    <location>
        <begin position="173"/>
        <end position="202"/>
    </location>
</feature>
<sequence>MVAALGVPGWIGALVVILTVYAILLGIAGALALAVARLIDLMPSYGPQFSELLDHVTAWLEDAGVSEEQIRTAVNDLDLSRFAGVLQQVLAGLSAVLSDLFFIATLIFFVAIDAARFTRQLDAAAEARPAVVAALRSFARDTRRYMIVSTVFGLIVAVVDVGVLYALGIPLPLLWGLLSFVTNYIPNVGFVLGLVPPALLALLEGGVDLMIWVVVIYWVVNQVIQGFIQPKIVGDSVGLSVTLTFVSLVFWAVVLGPLGAILAVPLTLLVKALLIDADPGAQWLRPLLGDNAGAKGGESPAQEHAAPPRNSPAERTDPDPAPA</sequence>
<organism evidence="8 9">
    <name type="scientific">Phytohabitans flavus</name>
    <dbReference type="NCBI Taxonomy" id="1076124"/>
    <lineage>
        <taxon>Bacteria</taxon>
        <taxon>Bacillati</taxon>
        <taxon>Actinomycetota</taxon>
        <taxon>Actinomycetes</taxon>
        <taxon>Micromonosporales</taxon>
        <taxon>Micromonosporaceae</taxon>
    </lineage>
</organism>
<dbReference type="PANTHER" id="PTHR21716">
    <property type="entry name" value="TRANSMEMBRANE PROTEIN"/>
    <property type="match status" value="1"/>
</dbReference>
<comment type="subcellular location">
    <subcellularLocation>
        <location evidence="1">Membrane</location>
        <topology evidence="1">Multi-pass membrane protein</topology>
    </subcellularLocation>
</comment>
<evidence type="ECO:0000256" key="4">
    <source>
        <dbReference type="ARBA" id="ARBA00022989"/>
    </source>
</evidence>
<evidence type="ECO:0000256" key="6">
    <source>
        <dbReference type="SAM" id="MobiDB-lite"/>
    </source>
</evidence>
<feature type="transmembrane region" description="Helical" evidence="7">
    <location>
        <begin position="89"/>
        <end position="112"/>
    </location>
</feature>
<feature type="transmembrane region" description="Helical" evidence="7">
    <location>
        <begin position="145"/>
        <end position="167"/>
    </location>
</feature>
<proteinExistence type="inferred from homology"/>
<dbReference type="GO" id="GO:0016020">
    <property type="term" value="C:membrane"/>
    <property type="evidence" value="ECO:0007669"/>
    <property type="project" value="UniProtKB-SubCell"/>
</dbReference>
<dbReference type="AlphaFoldDB" id="A0A6F8XVQ9"/>
<keyword evidence="3 7" id="KW-0812">Transmembrane</keyword>
<accession>A0A6F8XVQ9</accession>
<dbReference type="InterPro" id="IPR002549">
    <property type="entry name" value="AI-2E-like"/>
</dbReference>
<dbReference type="EMBL" id="AP022870">
    <property type="protein sequence ID" value="BCB77924.1"/>
    <property type="molecule type" value="Genomic_DNA"/>
</dbReference>
<feature type="transmembrane region" description="Helical" evidence="7">
    <location>
        <begin position="248"/>
        <end position="270"/>
    </location>
</feature>
<evidence type="ECO:0000256" key="2">
    <source>
        <dbReference type="ARBA" id="ARBA00009773"/>
    </source>
</evidence>
<feature type="transmembrane region" description="Helical" evidence="7">
    <location>
        <begin position="209"/>
        <end position="228"/>
    </location>
</feature>
<evidence type="ECO:0000313" key="8">
    <source>
        <dbReference type="EMBL" id="BCB77924.1"/>
    </source>
</evidence>
<evidence type="ECO:0000256" key="5">
    <source>
        <dbReference type="ARBA" id="ARBA00023136"/>
    </source>
</evidence>
<reference evidence="8 9" key="1">
    <citation type="submission" date="2020-03" db="EMBL/GenBank/DDBJ databases">
        <title>Whole genome shotgun sequence of Phytohabitans flavus NBRC 107702.</title>
        <authorList>
            <person name="Komaki H."/>
            <person name="Tamura T."/>
        </authorList>
    </citation>
    <scope>NUCLEOTIDE SEQUENCE [LARGE SCALE GENOMIC DNA]</scope>
    <source>
        <strain evidence="8 9">NBRC 107702</strain>
    </source>
</reference>
<dbReference type="RefSeq" id="WP_197938662.1">
    <property type="nucleotide sequence ID" value="NZ_AP022870.1"/>
</dbReference>
<evidence type="ECO:0000256" key="3">
    <source>
        <dbReference type="ARBA" id="ARBA00022692"/>
    </source>
</evidence>
<dbReference type="KEGG" id="pfla:Pflav_043340"/>
<keyword evidence="4 7" id="KW-1133">Transmembrane helix</keyword>
<evidence type="ECO:0000313" key="9">
    <source>
        <dbReference type="Proteomes" id="UP000502508"/>
    </source>
</evidence>
<feature type="region of interest" description="Disordered" evidence="6">
    <location>
        <begin position="292"/>
        <end position="323"/>
    </location>
</feature>
<evidence type="ECO:0008006" key="10">
    <source>
        <dbReference type="Google" id="ProtNLM"/>
    </source>
</evidence>
<keyword evidence="9" id="KW-1185">Reference proteome</keyword>
<reference evidence="8 9" key="2">
    <citation type="submission" date="2020-03" db="EMBL/GenBank/DDBJ databases">
        <authorList>
            <person name="Ichikawa N."/>
            <person name="Kimura A."/>
            <person name="Kitahashi Y."/>
            <person name="Uohara A."/>
        </authorList>
    </citation>
    <scope>NUCLEOTIDE SEQUENCE [LARGE SCALE GENOMIC DNA]</scope>
    <source>
        <strain evidence="8 9">NBRC 107702</strain>
    </source>
</reference>
<dbReference type="Pfam" id="PF01594">
    <property type="entry name" value="AI-2E_transport"/>
    <property type="match status" value="1"/>
</dbReference>
<evidence type="ECO:0000256" key="1">
    <source>
        <dbReference type="ARBA" id="ARBA00004141"/>
    </source>
</evidence>
<dbReference type="Proteomes" id="UP000502508">
    <property type="component" value="Chromosome"/>
</dbReference>
<keyword evidence="5 7" id="KW-0472">Membrane</keyword>
<feature type="transmembrane region" description="Helical" evidence="7">
    <location>
        <begin position="12"/>
        <end position="39"/>
    </location>
</feature>
<comment type="similarity">
    <text evidence="2">Belongs to the autoinducer-2 exporter (AI-2E) (TC 2.A.86) family.</text>
</comment>
<dbReference type="GO" id="GO:0055085">
    <property type="term" value="P:transmembrane transport"/>
    <property type="evidence" value="ECO:0007669"/>
    <property type="project" value="TreeGrafter"/>
</dbReference>
<feature type="compositionally biased region" description="Basic and acidic residues" evidence="6">
    <location>
        <begin position="312"/>
        <end position="323"/>
    </location>
</feature>
<protein>
    <recommendedName>
        <fullName evidence="10">AI-2E family transporter</fullName>
    </recommendedName>
</protein>
<evidence type="ECO:0000256" key="7">
    <source>
        <dbReference type="SAM" id="Phobius"/>
    </source>
</evidence>
<dbReference type="PANTHER" id="PTHR21716:SF64">
    <property type="entry name" value="AI-2 TRANSPORT PROTEIN TQSA"/>
    <property type="match status" value="1"/>
</dbReference>
<name>A0A6F8XVQ9_9ACTN</name>
<gene>
    <name evidence="8" type="ORF">Pflav_043340</name>
</gene>